<dbReference type="Pfam" id="PF00440">
    <property type="entry name" value="TetR_N"/>
    <property type="match status" value="1"/>
</dbReference>
<dbReference type="InterPro" id="IPR009057">
    <property type="entry name" value="Homeodomain-like_sf"/>
</dbReference>
<dbReference type="Proteomes" id="UP001500928">
    <property type="component" value="Unassembled WGS sequence"/>
</dbReference>
<accession>A0ABP9A5C6</accession>
<organism evidence="4 5">
    <name type="scientific">Actinomycetospora chlora</name>
    <dbReference type="NCBI Taxonomy" id="663608"/>
    <lineage>
        <taxon>Bacteria</taxon>
        <taxon>Bacillati</taxon>
        <taxon>Actinomycetota</taxon>
        <taxon>Actinomycetes</taxon>
        <taxon>Pseudonocardiales</taxon>
        <taxon>Pseudonocardiaceae</taxon>
        <taxon>Actinomycetospora</taxon>
    </lineage>
</organism>
<evidence type="ECO:0000313" key="5">
    <source>
        <dbReference type="Proteomes" id="UP001500928"/>
    </source>
</evidence>
<proteinExistence type="predicted"/>
<dbReference type="InterPro" id="IPR001647">
    <property type="entry name" value="HTH_TetR"/>
</dbReference>
<dbReference type="PROSITE" id="PS50977">
    <property type="entry name" value="HTH_TETR_2"/>
    <property type="match status" value="1"/>
</dbReference>
<keyword evidence="1 2" id="KW-0238">DNA-binding</keyword>
<evidence type="ECO:0000256" key="2">
    <source>
        <dbReference type="PROSITE-ProRule" id="PRU00335"/>
    </source>
</evidence>
<comment type="caution">
    <text evidence="4">The sequence shown here is derived from an EMBL/GenBank/DDBJ whole genome shotgun (WGS) entry which is preliminary data.</text>
</comment>
<dbReference type="EMBL" id="BAABHO010000002">
    <property type="protein sequence ID" value="GAA4774075.1"/>
    <property type="molecule type" value="Genomic_DNA"/>
</dbReference>
<dbReference type="SUPFAM" id="SSF46689">
    <property type="entry name" value="Homeodomain-like"/>
    <property type="match status" value="1"/>
</dbReference>
<reference evidence="5" key="1">
    <citation type="journal article" date="2019" name="Int. J. Syst. Evol. Microbiol.">
        <title>The Global Catalogue of Microorganisms (GCM) 10K type strain sequencing project: providing services to taxonomists for standard genome sequencing and annotation.</title>
        <authorList>
            <consortium name="The Broad Institute Genomics Platform"/>
            <consortium name="The Broad Institute Genome Sequencing Center for Infectious Disease"/>
            <person name="Wu L."/>
            <person name="Ma J."/>
        </authorList>
    </citation>
    <scope>NUCLEOTIDE SEQUENCE [LARGE SCALE GENOMIC DNA]</scope>
    <source>
        <strain evidence="5">JCM 17979</strain>
    </source>
</reference>
<feature type="DNA-binding region" description="H-T-H motif" evidence="2">
    <location>
        <begin position="28"/>
        <end position="47"/>
    </location>
</feature>
<gene>
    <name evidence="4" type="ORF">GCM10023200_03200</name>
</gene>
<evidence type="ECO:0000259" key="3">
    <source>
        <dbReference type="PROSITE" id="PS50977"/>
    </source>
</evidence>
<feature type="domain" description="HTH tetR-type" evidence="3">
    <location>
        <begin position="5"/>
        <end position="65"/>
    </location>
</feature>
<evidence type="ECO:0000313" key="4">
    <source>
        <dbReference type="EMBL" id="GAA4774075.1"/>
    </source>
</evidence>
<protein>
    <submittedName>
        <fullName evidence="4">TetR/AcrR family transcriptional regulator</fullName>
    </submittedName>
</protein>
<name>A0ABP9A5C6_9PSEU</name>
<sequence length="197" mass="21699">MATARTPRRAWVEAGLQALGVGGPDAVRVESLARTLGVTKGGFYGFFADRAALLTEVLDLWEQRTIADTLEQVECEGGDAVTRSRRAAELTFAPELLPVDLAVRDWARREPAVAERLQRVDDQRMEYLRSQFRERFPDPDELEARCLLAFSAAIAAGLIAVEHPRGSRAEVLGRATRLLFAGPSPERELRSPDGGRA</sequence>
<dbReference type="RefSeq" id="WP_345410588.1">
    <property type="nucleotide sequence ID" value="NZ_BAABHO010000002.1"/>
</dbReference>
<dbReference type="Gene3D" id="1.10.357.10">
    <property type="entry name" value="Tetracycline Repressor, domain 2"/>
    <property type="match status" value="1"/>
</dbReference>
<keyword evidence="5" id="KW-1185">Reference proteome</keyword>
<evidence type="ECO:0000256" key="1">
    <source>
        <dbReference type="ARBA" id="ARBA00023125"/>
    </source>
</evidence>